<dbReference type="GO" id="GO:0005524">
    <property type="term" value="F:ATP binding"/>
    <property type="evidence" value="ECO:0007669"/>
    <property type="project" value="UniProtKB-UniRule"/>
</dbReference>
<dbReference type="GO" id="GO:0005737">
    <property type="term" value="C:cytoplasm"/>
    <property type="evidence" value="ECO:0007669"/>
    <property type="project" value="UniProtKB-SubCell"/>
</dbReference>
<evidence type="ECO:0000313" key="12">
    <source>
        <dbReference type="Proteomes" id="UP000231436"/>
    </source>
</evidence>
<dbReference type="Gene3D" id="3.30.470.20">
    <property type="entry name" value="ATP-grasp fold, B domain"/>
    <property type="match status" value="1"/>
</dbReference>
<dbReference type="SUPFAM" id="SSF56059">
    <property type="entry name" value="Glutathione synthetase ATP-binding domain-like"/>
    <property type="match status" value="1"/>
</dbReference>
<evidence type="ECO:0000259" key="10">
    <source>
        <dbReference type="PROSITE" id="PS50975"/>
    </source>
</evidence>
<dbReference type="GO" id="GO:0008716">
    <property type="term" value="F:D-alanine-D-alanine ligase activity"/>
    <property type="evidence" value="ECO:0007669"/>
    <property type="project" value="InterPro"/>
</dbReference>
<comment type="subcellular location">
    <subcellularLocation>
        <location evidence="1">Cytoplasm</location>
    </subcellularLocation>
</comment>
<dbReference type="InterPro" id="IPR000291">
    <property type="entry name" value="D-Ala_lig_Van_CS"/>
</dbReference>
<comment type="caution">
    <text evidence="11">The sequence shown here is derived from an EMBL/GenBank/DDBJ whole genome shotgun (WGS) entry which is preliminary data.</text>
</comment>
<evidence type="ECO:0000256" key="7">
    <source>
        <dbReference type="ARBA" id="ARBA00022960"/>
    </source>
</evidence>
<dbReference type="PANTHER" id="PTHR23132">
    <property type="entry name" value="D-ALANINE--D-ALANINE LIGASE"/>
    <property type="match status" value="1"/>
</dbReference>
<dbReference type="Pfam" id="PF07478">
    <property type="entry name" value="Dala_Dala_lig_C"/>
    <property type="match status" value="1"/>
</dbReference>
<evidence type="ECO:0000256" key="5">
    <source>
        <dbReference type="ARBA" id="ARBA00022741"/>
    </source>
</evidence>
<evidence type="ECO:0000256" key="2">
    <source>
        <dbReference type="ARBA" id="ARBA00010871"/>
    </source>
</evidence>
<evidence type="ECO:0000256" key="9">
    <source>
        <dbReference type="PROSITE-ProRule" id="PRU00409"/>
    </source>
</evidence>
<dbReference type="PANTHER" id="PTHR23132:SF23">
    <property type="entry name" value="D-ALANINE--D-ALANINE LIGASE B"/>
    <property type="match status" value="1"/>
</dbReference>
<dbReference type="EMBL" id="PFEU01000019">
    <property type="protein sequence ID" value="PJE76434.1"/>
    <property type="molecule type" value="Genomic_DNA"/>
</dbReference>
<proteinExistence type="inferred from homology"/>
<keyword evidence="3" id="KW-0963">Cytoplasm</keyword>
<evidence type="ECO:0000256" key="1">
    <source>
        <dbReference type="ARBA" id="ARBA00004496"/>
    </source>
</evidence>
<dbReference type="InterPro" id="IPR011095">
    <property type="entry name" value="Dala_Dala_lig_C"/>
</dbReference>
<evidence type="ECO:0000256" key="6">
    <source>
        <dbReference type="ARBA" id="ARBA00022840"/>
    </source>
</evidence>
<keyword evidence="5 9" id="KW-0547">Nucleotide-binding</keyword>
<dbReference type="InterPro" id="IPR013815">
    <property type="entry name" value="ATP_grasp_subdomain_1"/>
</dbReference>
<dbReference type="GO" id="GO:0008360">
    <property type="term" value="P:regulation of cell shape"/>
    <property type="evidence" value="ECO:0007669"/>
    <property type="project" value="UniProtKB-KW"/>
</dbReference>
<feature type="non-terminal residue" evidence="11">
    <location>
        <position position="1"/>
    </location>
</feature>
<organism evidence="11 12">
    <name type="scientific">Candidatus Uhrbacteria bacterium CG10_big_fil_rev_8_21_14_0_10_48_16</name>
    <dbReference type="NCBI Taxonomy" id="1975038"/>
    <lineage>
        <taxon>Bacteria</taxon>
        <taxon>Candidatus Uhriibacteriota</taxon>
    </lineage>
</organism>
<dbReference type="Proteomes" id="UP000231436">
    <property type="component" value="Unassembled WGS sequence"/>
</dbReference>
<dbReference type="PROSITE" id="PS00844">
    <property type="entry name" value="DALA_DALA_LIGASE_2"/>
    <property type="match status" value="1"/>
</dbReference>
<sequence>GMDKAMCKKLVSCEGIKTAEWSVVKGGDVFTWKHPVVVKPVCDGSSFGVKIIHDEASLQEVLAEKKEVLVEDFIQGREFTVAVIEREGEVEALPVIEIRSKNEFFDYESKYDPTLCEELCPAPIEKELAGQLQDLGLRVHALIGARHLSRTDMIVDDVGGIWFLEINTIPGLTSESLTPKAISTGGLSLEDLLDGWISEQDKRTA</sequence>
<gene>
    <name evidence="11" type="ORF">COV05_04490</name>
</gene>
<keyword evidence="7" id="KW-0133">Cell shape</keyword>
<dbReference type="GO" id="GO:0009252">
    <property type="term" value="P:peptidoglycan biosynthetic process"/>
    <property type="evidence" value="ECO:0007669"/>
    <property type="project" value="UniProtKB-KW"/>
</dbReference>
<evidence type="ECO:0000256" key="8">
    <source>
        <dbReference type="ARBA" id="ARBA00022984"/>
    </source>
</evidence>
<dbReference type="Gene3D" id="3.30.1490.20">
    <property type="entry name" value="ATP-grasp fold, A domain"/>
    <property type="match status" value="1"/>
</dbReference>
<accession>A0A2M8LG49</accession>
<keyword evidence="6 9" id="KW-0067">ATP-binding</keyword>
<dbReference type="GO" id="GO:0046872">
    <property type="term" value="F:metal ion binding"/>
    <property type="evidence" value="ECO:0007669"/>
    <property type="project" value="InterPro"/>
</dbReference>
<dbReference type="AlphaFoldDB" id="A0A2M8LG49"/>
<keyword evidence="8" id="KW-0573">Peptidoglycan synthesis</keyword>
<evidence type="ECO:0000313" key="11">
    <source>
        <dbReference type="EMBL" id="PJE76434.1"/>
    </source>
</evidence>
<dbReference type="PROSITE" id="PS50975">
    <property type="entry name" value="ATP_GRASP"/>
    <property type="match status" value="1"/>
</dbReference>
<feature type="domain" description="ATP-grasp" evidence="10">
    <location>
        <begin position="8"/>
        <end position="198"/>
    </location>
</feature>
<evidence type="ECO:0000256" key="4">
    <source>
        <dbReference type="ARBA" id="ARBA00022598"/>
    </source>
</evidence>
<reference evidence="12" key="1">
    <citation type="submission" date="2017-09" db="EMBL/GenBank/DDBJ databases">
        <title>Depth-based differentiation of microbial function through sediment-hosted aquifers and enrichment of novel symbionts in the deep terrestrial subsurface.</title>
        <authorList>
            <person name="Probst A.J."/>
            <person name="Ladd B."/>
            <person name="Jarett J.K."/>
            <person name="Geller-Mcgrath D.E."/>
            <person name="Sieber C.M.K."/>
            <person name="Emerson J.B."/>
            <person name="Anantharaman K."/>
            <person name="Thomas B.C."/>
            <person name="Malmstrom R."/>
            <person name="Stieglmeier M."/>
            <person name="Klingl A."/>
            <person name="Woyke T."/>
            <person name="Ryan C.M."/>
            <person name="Banfield J.F."/>
        </authorList>
    </citation>
    <scope>NUCLEOTIDE SEQUENCE [LARGE SCALE GENOMIC DNA]</scope>
</reference>
<evidence type="ECO:0000256" key="3">
    <source>
        <dbReference type="ARBA" id="ARBA00022490"/>
    </source>
</evidence>
<name>A0A2M8LG49_9BACT</name>
<comment type="similarity">
    <text evidence="2">Belongs to the D-alanine--D-alanine ligase family.</text>
</comment>
<protein>
    <submittedName>
        <fullName evidence="11">D-alanine--D-alanine ligase</fullName>
    </submittedName>
</protein>
<keyword evidence="4 11" id="KW-0436">Ligase</keyword>
<dbReference type="InterPro" id="IPR011761">
    <property type="entry name" value="ATP-grasp"/>
</dbReference>